<dbReference type="GO" id="GO:0009908">
    <property type="term" value="P:flower development"/>
    <property type="evidence" value="ECO:0007669"/>
    <property type="project" value="UniProtKB-KW"/>
</dbReference>
<evidence type="ECO:0000256" key="4">
    <source>
        <dbReference type="ARBA" id="ARBA00023089"/>
    </source>
</evidence>
<dbReference type="Proteomes" id="UP000245207">
    <property type="component" value="Unassembled WGS sequence"/>
</dbReference>
<name>A0A2U1MVM9_ARTAN</name>
<feature type="region of interest" description="Disordered" evidence="7">
    <location>
        <begin position="116"/>
        <end position="143"/>
    </location>
</feature>
<evidence type="ECO:0000256" key="6">
    <source>
        <dbReference type="SAM" id="Coils"/>
    </source>
</evidence>
<dbReference type="Pfam" id="PF07899">
    <property type="entry name" value="Frigida"/>
    <property type="match status" value="1"/>
</dbReference>
<evidence type="ECO:0000256" key="7">
    <source>
        <dbReference type="SAM" id="MobiDB-lite"/>
    </source>
</evidence>
<dbReference type="PANTHER" id="PTHR31791:SF4">
    <property type="entry name" value="FRIGIDA-LIKE PROTEIN 3"/>
    <property type="match status" value="1"/>
</dbReference>
<keyword evidence="9" id="KW-1185">Reference proteome</keyword>
<dbReference type="AlphaFoldDB" id="A0A2U1MVM9"/>
<feature type="coiled-coil region" evidence="6">
    <location>
        <begin position="11"/>
        <end position="100"/>
    </location>
</feature>
<evidence type="ECO:0000256" key="2">
    <source>
        <dbReference type="ARBA" id="ARBA00022473"/>
    </source>
</evidence>
<dbReference type="OrthoDB" id="1930990at2759"/>
<evidence type="ECO:0000313" key="9">
    <source>
        <dbReference type="Proteomes" id="UP000245207"/>
    </source>
</evidence>
<comment type="similarity">
    <text evidence="1 5">Belongs to the Frigida family.</text>
</comment>
<feature type="region of interest" description="Disordered" evidence="7">
    <location>
        <begin position="446"/>
        <end position="466"/>
    </location>
</feature>
<comment type="caution">
    <text evidence="8">The sequence shown here is derived from an EMBL/GenBank/DDBJ whole genome shotgun (WGS) entry which is preliminary data.</text>
</comment>
<evidence type="ECO:0000256" key="5">
    <source>
        <dbReference type="RuleBase" id="RU364012"/>
    </source>
</evidence>
<proteinExistence type="inferred from homology"/>
<keyword evidence="6" id="KW-0175">Coiled coil</keyword>
<evidence type="ECO:0000256" key="1">
    <source>
        <dbReference type="ARBA" id="ARBA00008956"/>
    </source>
</evidence>
<dbReference type="PANTHER" id="PTHR31791">
    <property type="entry name" value="FRIGIDA-LIKE PROTEIN 3-RELATED"/>
    <property type="match status" value="1"/>
</dbReference>
<keyword evidence="3 5" id="KW-0221">Differentiation</keyword>
<reference evidence="8 9" key="1">
    <citation type="journal article" date="2018" name="Mol. Plant">
        <title>The genome of Artemisia annua provides insight into the evolution of Asteraceae family and artemisinin biosynthesis.</title>
        <authorList>
            <person name="Shen Q."/>
            <person name="Zhang L."/>
            <person name="Liao Z."/>
            <person name="Wang S."/>
            <person name="Yan T."/>
            <person name="Shi P."/>
            <person name="Liu M."/>
            <person name="Fu X."/>
            <person name="Pan Q."/>
            <person name="Wang Y."/>
            <person name="Lv Z."/>
            <person name="Lu X."/>
            <person name="Zhang F."/>
            <person name="Jiang W."/>
            <person name="Ma Y."/>
            <person name="Chen M."/>
            <person name="Hao X."/>
            <person name="Li L."/>
            <person name="Tang Y."/>
            <person name="Lv G."/>
            <person name="Zhou Y."/>
            <person name="Sun X."/>
            <person name="Brodelius P.E."/>
            <person name="Rose J.K.C."/>
            <person name="Tang K."/>
        </authorList>
    </citation>
    <scope>NUCLEOTIDE SEQUENCE [LARGE SCALE GENOMIC DNA]</scope>
    <source>
        <strain evidence="9">cv. Huhao1</strain>
        <tissue evidence="8">Leaf</tissue>
    </source>
</reference>
<dbReference type="GO" id="GO:0030154">
    <property type="term" value="P:cell differentiation"/>
    <property type="evidence" value="ECO:0007669"/>
    <property type="project" value="UniProtKB-KW"/>
</dbReference>
<evidence type="ECO:0000313" key="8">
    <source>
        <dbReference type="EMBL" id="PWA65300.1"/>
    </source>
</evidence>
<keyword evidence="2 5" id="KW-0217">Developmental protein</keyword>
<accession>A0A2U1MVM9</accession>
<organism evidence="8 9">
    <name type="scientific">Artemisia annua</name>
    <name type="common">Sweet wormwood</name>
    <dbReference type="NCBI Taxonomy" id="35608"/>
    <lineage>
        <taxon>Eukaryota</taxon>
        <taxon>Viridiplantae</taxon>
        <taxon>Streptophyta</taxon>
        <taxon>Embryophyta</taxon>
        <taxon>Tracheophyta</taxon>
        <taxon>Spermatophyta</taxon>
        <taxon>Magnoliopsida</taxon>
        <taxon>eudicotyledons</taxon>
        <taxon>Gunneridae</taxon>
        <taxon>Pentapetalae</taxon>
        <taxon>asterids</taxon>
        <taxon>campanulids</taxon>
        <taxon>Asterales</taxon>
        <taxon>Asteraceae</taxon>
        <taxon>Asteroideae</taxon>
        <taxon>Anthemideae</taxon>
        <taxon>Artemisiinae</taxon>
        <taxon>Artemisia</taxon>
    </lineage>
</organism>
<protein>
    <recommendedName>
        <fullName evidence="5">FRIGIDA-like protein</fullName>
    </recommendedName>
</protein>
<gene>
    <name evidence="8" type="ORF">CTI12_AA339260</name>
</gene>
<evidence type="ECO:0000256" key="3">
    <source>
        <dbReference type="ARBA" id="ARBA00022782"/>
    </source>
</evidence>
<keyword evidence="4 5" id="KW-0287">Flowering</keyword>
<dbReference type="EMBL" id="PKPP01004254">
    <property type="protein sequence ID" value="PWA65300.1"/>
    <property type="molecule type" value="Genomic_DNA"/>
</dbReference>
<sequence>MEDAQSVATLLESTTSKIQQLQRAFAELESHRAVTLNLKWKQIEEHFHGLEKSLKSRFTELENQEKEFKRKTTQSQQMLKKRQAAVMAKEEASLRRLQEKRDAAVVAIANVLGKRKNRQMEEQGSSPAVEEKPSDYKASKCKREDMKKLSDTDVKALTNPQLAKLCEENDAQGLHKFISDNRKNLASMKEEIPIALKAAAHPGCLVLDSLSGFYISDDSNIDGKKDANLLGQRRTCIMLMECLSILLTNLDEKSVSMVISKDVKERAKAIAEEWKPKLDDLDLDASNGNSLEAHAFLQLVATFGIDSDFVQEDLSKLIPMVCRRRQTADLCRFLGLSDKMPGVIDVLVNSGRHIDAVNLTIAFELTEQFSPVSLLKSYLTEARRVPSAIKSGNSSPTAQNDVSERELSALKAVIKCIEDHKLEDQYPLVPLQKRILQLEKAKADKKRATEVAKPQPKRPRENGIVGYAPRNTNIAAAADKNFYGRMTDRYAPPTQYMYDNRTYAYPAPADNHIPQYMGPPSYNMAPNHGHYFATGYQYQTAYLH</sequence>
<dbReference type="InterPro" id="IPR012474">
    <property type="entry name" value="Frigida"/>
</dbReference>
<dbReference type="STRING" id="35608.A0A2U1MVM9"/>
<feature type="compositionally biased region" description="Basic and acidic residues" evidence="7">
    <location>
        <begin position="129"/>
        <end position="143"/>
    </location>
</feature>